<dbReference type="EMBL" id="RJVK01000001">
    <property type="protein sequence ID" value="ROR41053.1"/>
    <property type="molecule type" value="Genomic_DNA"/>
</dbReference>
<evidence type="ECO:0000259" key="2">
    <source>
        <dbReference type="PROSITE" id="PS51782"/>
    </source>
</evidence>
<dbReference type="Gene3D" id="3.10.350.10">
    <property type="entry name" value="LysM domain"/>
    <property type="match status" value="2"/>
</dbReference>
<dbReference type="SUPFAM" id="SSF53955">
    <property type="entry name" value="Lysozyme-like"/>
    <property type="match status" value="1"/>
</dbReference>
<dbReference type="CDD" id="cd00118">
    <property type="entry name" value="LysM"/>
    <property type="match status" value="2"/>
</dbReference>
<gene>
    <name evidence="3" type="ORF">C6V80_04460</name>
    <name evidence="4" type="ORF">EDC58_0537</name>
</gene>
<dbReference type="InterPro" id="IPR036779">
    <property type="entry name" value="LysM_dom_sf"/>
</dbReference>
<evidence type="ECO:0000313" key="3">
    <source>
        <dbReference type="EMBL" id="QCI28233.1"/>
    </source>
</evidence>
<dbReference type="InterPro" id="IPR023346">
    <property type="entry name" value="Lysozyme-like_dom_sf"/>
</dbReference>
<organism evidence="4 5">
    <name type="scientific">Caminibacter pacificus</name>
    <dbReference type="NCBI Taxonomy" id="1424653"/>
    <lineage>
        <taxon>Bacteria</taxon>
        <taxon>Pseudomonadati</taxon>
        <taxon>Campylobacterota</taxon>
        <taxon>Epsilonproteobacteria</taxon>
        <taxon>Nautiliales</taxon>
        <taxon>Nautiliaceae</taxon>
        <taxon>Caminibacter</taxon>
    </lineage>
</organism>
<dbReference type="SUPFAM" id="SSF54106">
    <property type="entry name" value="LysM domain"/>
    <property type="match status" value="2"/>
</dbReference>
<name>A0AAJ4RE57_9BACT</name>
<dbReference type="RefSeq" id="WP_123351951.1">
    <property type="nucleotide sequence ID" value="NZ_CP027432.2"/>
</dbReference>
<dbReference type="EMBL" id="CP027432">
    <property type="protein sequence ID" value="QCI28233.1"/>
    <property type="molecule type" value="Genomic_DNA"/>
</dbReference>
<comment type="similarity">
    <text evidence="1">Belongs to the transglycosylase Slt family.</text>
</comment>
<dbReference type="PROSITE" id="PS51782">
    <property type="entry name" value="LYSM"/>
    <property type="match status" value="1"/>
</dbReference>
<feature type="domain" description="LysM" evidence="2">
    <location>
        <begin position="397"/>
        <end position="440"/>
    </location>
</feature>
<keyword evidence="6" id="KW-1185">Reference proteome</keyword>
<dbReference type="InterPro" id="IPR018392">
    <property type="entry name" value="LysM"/>
</dbReference>
<evidence type="ECO:0000313" key="6">
    <source>
        <dbReference type="Proteomes" id="UP000298805"/>
    </source>
</evidence>
<accession>A0AAJ4RE57</accession>
<evidence type="ECO:0000256" key="1">
    <source>
        <dbReference type="ARBA" id="ARBA00007734"/>
    </source>
</evidence>
<sequence>MKKLFLIFFVFLILRADVVNDSNINVLEALNIEDSFLLNPTLQKQYKEYAYRKKRYFLNILENGYDILPIIRKSIQKSNIPPELIAVAMAESYFMLDAKSHKRARGLWQFMPKTAKRFGLRIDSYVDERLDPIKSTQAAIDYLKYLHDYFGKWYLAIMAYNAGEARVVEAVVRAKVDKLCKIEGKSCKNDPDIKKYRKIIREYQQKGSRAYLPLYKLYKKLSHIHITLDDLLRYQPGLKRQYLPKETRKYIIKILAMSFLFNNDEFLKYSNSYILNSGVTPSFDKVTVPGGTSLFYVAKLLHMSYKELREHNLHLKNSFTPPYKYYIYIPYKKIAYFKEHFKPKHFFYVYKVKKGDTLLKIARKFDTKIRYIRDYNRLGRYLRVGQRLVIPMNSKFVKYRVRNGDSLAGIARRFNISYKKIMKLNDLKSTVIRVGQILKIPQRY</sequence>
<dbReference type="CDD" id="cd16894">
    <property type="entry name" value="MltD-like"/>
    <property type="match status" value="1"/>
</dbReference>
<dbReference type="Pfam" id="PF01476">
    <property type="entry name" value="LysM"/>
    <property type="match status" value="2"/>
</dbReference>
<dbReference type="Pfam" id="PF01464">
    <property type="entry name" value="SLT"/>
    <property type="match status" value="1"/>
</dbReference>
<reference evidence="6" key="1">
    <citation type="submission" date="2018-03" db="EMBL/GenBank/DDBJ databases">
        <title>A comparative analysis of the Nautiliaceae.</title>
        <authorList>
            <person name="Grosche A."/>
            <person name="Smedile F."/>
            <person name="Vetriani C."/>
        </authorList>
    </citation>
    <scope>NUCLEOTIDE SEQUENCE [LARGE SCALE GENOMIC DNA]</scope>
    <source>
        <strain evidence="6">TB6</strain>
    </source>
</reference>
<reference evidence="3" key="3">
    <citation type="submission" date="2019-06" db="EMBL/GenBank/DDBJ databases">
        <title>A comparative analysis of the Nautiliaceae.</title>
        <authorList>
            <person name="Grosche A."/>
            <person name="Smedile F."/>
            <person name="Vetriani C."/>
        </authorList>
    </citation>
    <scope>NUCLEOTIDE SEQUENCE</scope>
    <source>
        <strain evidence="3">TB6</strain>
    </source>
</reference>
<evidence type="ECO:0000313" key="4">
    <source>
        <dbReference type="EMBL" id="ROR41053.1"/>
    </source>
</evidence>
<proteinExistence type="inferred from homology"/>
<dbReference type="Proteomes" id="UP000272781">
    <property type="component" value="Unassembled WGS sequence"/>
</dbReference>
<dbReference type="AlphaFoldDB" id="A0AAJ4RE57"/>
<dbReference type="Gene3D" id="1.10.530.10">
    <property type="match status" value="1"/>
</dbReference>
<dbReference type="PANTHER" id="PTHR37423:SF2">
    <property type="entry name" value="MEMBRANE-BOUND LYTIC MUREIN TRANSGLYCOSYLASE C"/>
    <property type="match status" value="1"/>
</dbReference>
<dbReference type="PANTHER" id="PTHR37423">
    <property type="entry name" value="SOLUBLE LYTIC MUREIN TRANSGLYCOSYLASE-RELATED"/>
    <property type="match status" value="1"/>
</dbReference>
<dbReference type="Proteomes" id="UP000298805">
    <property type="component" value="Chromosome"/>
</dbReference>
<evidence type="ECO:0000313" key="5">
    <source>
        <dbReference type="Proteomes" id="UP000272781"/>
    </source>
</evidence>
<dbReference type="SMART" id="SM00257">
    <property type="entry name" value="LysM"/>
    <property type="match status" value="2"/>
</dbReference>
<reference evidence="4 5" key="2">
    <citation type="submission" date="2018-11" db="EMBL/GenBank/DDBJ databases">
        <title>Genomic Encyclopedia of Type Strains, Phase IV (KMG-IV): sequencing the most valuable type-strain genomes for metagenomic binning, comparative biology and taxonomic classification.</title>
        <authorList>
            <person name="Goeker M."/>
        </authorList>
    </citation>
    <scope>NUCLEOTIDE SEQUENCE [LARGE SCALE GENOMIC DNA]</scope>
    <source>
        <strain evidence="4 5">DSM 27783</strain>
    </source>
</reference>
<dbReference type="InterPro" id="IPR008258">
    <property type="entry name" value="Transglycosylase_SLT_dom_1"/>
</dbReference>
<protein>
    <submittedName>
        <fullName evidence="3">LysM peptidoglycan-binding domain-containing protein</fullName>
    </submittedName>
    <submittedName>
        <fullName evidence="4">Membrane-bound lytic murein transglycosylase D</fullName>
    </submittedName>
</protein>